<feature type="compositionally biased region" description="Low complexity" evidence="1">
    <location>
        <begin position="16"/>
        <end position="32"/>
    </location>
</feature>
<feature type="compositionally biased region" description="Basic and acidic residues" evidence="1">
    <location>
        <begin position="33"/>
        <end position="53"/>
    </location>
</feature>
<name>A0A077QZ77_9BASI</name>
<dbReference type="EMBL" id="HG529513">
    <property type="protein sequence ID" value="CDI51673.1"/>
    <property type="molecule type" value="Genomic_DNA"/>
</dbReference>
<feature type="compositionally biased region" description="Polar residues" evidence="1">
    <location>
        <begin position="54"/>
        <end position="72"/>
    </location>
</feature>
<feature type="region of interest" description="Disordered" evidence="1">
    <location>
        <begin position="1"/>
        <end position="86"/>
    </location>
</feature>
<protein>
    <submittedName>
        <fullName evidence="2">Uncharacterized protein</fullName>
    </submittedName>
</protein>
<proteinExistence type="predicted"/>
<organism evidence="2">
    <name type="scientific">Melanopsichium pennsylvanicum 4</name>
    <dbReference type="NCBI Taxonomy" id="1398559"/>
    <lineage>
        <taxon>Eukaryota</taxon>
        <taxon>Fungi</taxon>
        <taxon>Dikarya</taxon>
        <taxon>Basidiomycota</taxon>
        <taxon>Ustilaginomycotina</taxon>
        <taxon>Ustilaginomycetes</taxon>
        <taxon>Ustilaginales</taxon>
        <taxon>Ustilaginaceae</taxon>
        <taxon>Melanopsichium</taxon>
    </lineage>
</organism>
<sequence>MWNRTPASSGGNSIISTPQSNTCSSSSSTFTHSSKDSTPHTRAKTDLGDDTRQDAFTVTATATGDTLRTSWSSDRRTPGSAPGRYF</sequence>
<evidence type="ECO:0000313" key="2">
    <source>
        <dbReference type="EMBL" id="CDI51673.1"/>
    </source>
</evidence>
<dbReference type="AlphaFoldDB" id="A0A077QZ77"/>
<reference evidence="2" key="1">
    <citation type="journal article" date="2014" name="Genome Biol. Evol.">
        <title>Gene Loss Rather Than Gene Gain Is Associated with a Host Jump from Monocots to Dicots in the Smut Fungus Melanopsichium pennsylvanicum.</title>
        <authorList>
            <person name="Sharma R."/>
            <person name="Mishra B."/>
            <person name="Runge F."/>
            <person name="Thines M."/>
        </authorList>
    </citation>
    <scope>NUCLEOTIDE SEQUENCE</scope>
    <source>
        <strain evidence="2">4</strain>
    </source>
</reference>
<evidence type="ECO:0000256" key="1">
    <source>
        <dbReference type="SAM" id="MobiDB-lite"/>
    </source>
</evidence>
<accession>A0A077QZ77</accession>
<feature type="compositionally biased region" description="Polar residues" evidence="1">
    <location>
        <begin position="1"/>
        <end position="15"/>
    </location>
</feature>